<feature type="compositionally biased region" description="Low complexity" evidence="2">
    <location>
        <begin position="1041"/>
        <end position="1056"/>
    </location>
</feature>
<evidence type="ECO:0000256" key="2">
    <source>
        <dbReference type="SAM" id="MobiDB-lite"/>
    </source>
</evidence>
<feature type="domain" description="Mub B2-like" evidence="5">
    <location>
        <begin position="679"/>
        <end position="797"/>
    </location>
</feature>
<feature type="compositionally biased region" description="Low complexity" evidence="2">
    <location>
        <begin position="57"/>
        <end position="68"/>
    </location>
</feature>
<dbReference type="PATRIC" id="fig|1423804.4.peg.1662"/>
<feature type="compositionally biased region" description="Low complexity" evidence="2">
    <location>
        <begin position="31"/>
        <end position="48"/>
    </location>
</feature>
<reference evidence="6 7" key="1">
    <citation type="journal article" date="2015" name="Genome Announc.">
        <title>Expanding the biotechnology potential of lactobacilli through comparative genomics of 213 strains and associated genera.</title>
        <authorList>
            <person name="Sun Z."/>
            <person name="Harris H.M."/>
            <person name="McCann A."/>
            <person name="Guo C."/>
            <person name="Argimon S."/>
            <person name="Zhang W."/>
            <person name="Yang X."/>
            <person name="Jeffery I.B."/>
            <person name="Cooney J.C."/>
            <person name="Kagawa T.F."/>
            <person name="Liu W."/>
            <person name="Song Y."/>
            <person name="Salvetti E."/>
            <person name="Wrobel A."/>
            <person name="Rasinkangas P."/>
            <person name="Parkhill J."/>
            <person name="Rea M.C."/>
            <person name="O'Sullivan O."/>
            <person name="Ritari J."/>
            <person name="Douillard F.P."/>
            <person name="Paul Ross R."/>
            <person name="Yang R."/>
            <person name="Briner A.E."/>
            <person name="Felis G.E."/>
            <person name="de Vos W.M."/>
            <person name="Barrangou R."/>
            <person name="Klaenhammer T.R."/>
            <person name="Caufield P.W."/>
            <person name="Cui Y."/>
            <person name="Zhang H."/>
            <person name="O'Toole P.W."/>
        </authorList>
    </citation>
    <scope>NUCLEOTIDE SEQUENCE [LARGE SCALE GENOMIC DNA]</scope>
    <source>
        <strain evidence="6 7">DSM 23365</strain>
    </source>
</reference>
<accession>A0A0R2F0X2</accession>
<name>A0A0R2F0X2_9LACO</name>
<evidence type="ECO:0000313" key="7">
    <source>
        <dbReference type="Proteomes" id="UP000051442"/>
    </source>
</evidence>
<dbReference type="Proteomes" id="UP000051442">
    <property type="component" value="Unassembled WGS sequence"/>
</dbReference>
<dbReference type="InterPro" id="IPR022263">
    <property type="entry name" value="KxYKxGKxW"/>
</dbReference>
<keyword evidence="3" id="KW-0472">Membrane</keyword>
<dbReference type="InterPro" id="IPR041495">
    <property type="entry name" value="Mub_B2"/>
</dbReference>
<dbReference type="Pfam" id="PF17966">
    <property type="entry name" value="Muc_B2"/>
    <property type="match status" value="2"/>
</dbReference>
<feature type="compositionally biased region" description="Low complexity" evidence="2">
    <location>
        <begin position="81"/>
        <end position="92"/>
    </location>
</feature>
<evidence type="ECO:0000256" key="3">
    <source>
        <dbReference type="SAM" id="Phobius"/>
    </source>
</evidence>
<feature type="compositionally biased region" description="Polar residues" evidence="2">
    <location>
        <begin position="999"/>
        <end position="1040"/>
    </location>
</feature>
<feature type="compositionally biased region" description="Basic and acidic residues" evidence="2">
    <location>
        <begin position="124"/>
        <end position="138"/>
    </location>
</feature>
<protein>
    <recommendedName>
        <fullName evidence="5">Mub B2-like domain-containing protein</fullName>
    </recommendedName>
</protein>
<sequence length="1092" mass="115929">MFKAGKFWVFMSLSSALLIGGVAITAHAATDETSTDASTETSTDSSSTPDNQATLRTATTTEAEVPPTDASSSDTPVQSETPAATPATPAPTSDAEVPADTQTTTGITKSTESPQATTPATDAITKDETPQSDTDKIDSINVTPTPTAIKKVVRVDAVSQQATDAVTNLHLDVLVGQSNTVEPGEVDVEGNRYYRMGIDGAFNISADDLVAGKSYDIATLTVLPDPSNPDFITQIEKSGADVGASVFDGNKNGNEIGSIVLSDNKLVFTVSDKYDPTQHALIGNGYLAFNGPWIMDINSNTDPAIIKQMPFSNTLTVTNPQNEVINSYKFNFQAVQTIPLTKWQQDFLAESPSADNVQVSNMIYQQVIPTPDVLAQLQASNGKTGDTIQKDVYQFAYKISADKLYKLTGGELQTWGFVANSESNQLVRVDNGDEYNIHPFYITTVSDATHEAPDGTSLQDLEALNFDGMAYSLQPDGSYLVYYNFSAKDVSIATTGLSTSQSVEAQFDTSVDAADQATKTYYGGAMNDIPPVFQIVTSFDFENEFVPNTTTVSALDLTTGEVLKKENGQLQTYTQTSVPNGIQLSTNAVAVYHYLDIDTGQYLSPAQRGTIYKPTGANTETAPTPDIPGYEMLQSVPAGYTLPDKVTGNTIAADSLTVSLPQTEGVITDYYVLYQTARTTNPLNKTVTQTINYLDAKDHSIVVAPANTQSVDLTATELLDAATGDLIGYDTNADRIADTKVLAEAWLPATAKTAYDAVTSPAPTDYGYDTVDKAVIAGSTVTGATENTVINVLYDHNSTSTTTESKTVTRTINYLDKDTNAVVAPAVPQTATFTRTVTTDDTTHVATTSDWNLANQSLAEVTSPDLSAAGYQAPDQAIVAALTVTPDSENTVINVYYQKKTTTPTGPTEPTEPDTTTQPTEPENPTGPDNPVTPTEPTGPINPTGPDTPATPTTPTEPATPNTPITPTVPTTPVQPTSPETAITPGTAEPGTGIDSRTPEPSTEPNATTTQSNLTNADAQSSNTQQTVNLAATSQRPNLRTASTASQTTAQTKAATLPQTREARYAQASLAGWLLLSVAGFLGIEVKKRRER</sequence>
<evidence type="ECO:0000259" key="5">
    <source>
        <dbReference type="Pfam" id="PF17966"/>
    </source>
</evidence>
<gene>
    <name evidence="6" type="ORF">FD14_GL001536</name>
</gene>
<evidence type="ECO:0000256" key="1">
    <source>
        <dbReference type="ARBA" id="ARBA00022729"/>
    </source>
</evidence>
<feature type="domain" description="Mub B2-like" evidence="5">
    <location>
        <begin position="799"/>
        <end position="900"/>
    </location>
</feature>
<organism evidence="6 7">
    <name type="scientific">Secundilactobacillus similis DSM 23365 = JCM 2765</name>
    <dbReference type="NCBI Taxonomy" id="1423804"/>
    <lineage>
        <taxon>Bacteria</taxon>
        <taxon>Bacillati</taxon>
        <taxon>Bacillota</taxon>
        <taxon>Bacilli</taxon>
        <taxon>Lactobacillales</taxon>
        <taxon>Lactobacillaceae</taxon>
        <taxon>Secundilactobacillus</taxon>
    </lineage>
</organism>
<feature type="region of interest" description="Disordered" evidence="2">
    <location>
        <begin position="897"/>
        <end position="1056"/>
    </location>
</feature>
<feature type="compositionally biased region" description="Low complexity" evidence="2">
    <location>
        <begin position="901"/>
        <end position="927"/>
    </location>
</feature>
<keyword evidence="7" id="KW-1185">Reference proteome</keyword>
<feature type="chain" id="PRO_5006416693" description="Mub B2-like domain-containing protein" evidence="4">
    <location>
        <begin position="29"/>
        <end position="1092"/>
    </location>
</feature>
<feature type="region of interest" description="Disordered" evidence="2">
    <location>
        <begin position="30"/>
        <end position="141"/>
    </location>
</feature>
<comment type="caution">
    <text evidence="6">The sequence shown here is derived from an EMBL/GenBank/DDBJ whole genome shotgun (WGS) entry which is preliminary data.</text>
</comment>
<feature type="compositionally biased region" description="Polar residues" evidence="2">
    <location>
        <begin position="69"/>
        <end position="80"/>
    </location>
</feature>
<dbReference type="EMBL" id="AYZM01000134">
    <property type="protein sequence ID" value="KRN19909.1"/>
    <property type="molecule type" value="Genomic_DNA"/>
</dbReference>
<feature type="signal peptide" evidence="4">
    <location>
        <begin position="1"/>
        <end position="28"/>
    </location>
</feature>
<evidence type="ECO:0000256" key="4">
    <source>
        <dbReference type="SAM" id="SignalP"/>
    </source>
</evidence>
<dbReference type="Pfam" id="PF19258">
    <property type="entry name" value="KxYKxGKxW_sig"/>
    <property type="match status" value="1"/>
</dbReference>
<dbReference type="STRING" id="1423804.FD14_GL001536"/>
<dbReference type="AlphaFoldDB" id="A0A0R2F0X2"/>
<feature type="compositionally biased region" description="Polar residues" evidence="2">
    <location>
        <begin position="100"/>
        <end position="120"/>
    </location>
</feature>
<evidence type="ECO:0000313" key="6">
    <source>
        <dbReference type="EMBL" id="KRN19909.1"/>
    </source>
</evidence>
<feature type="transmembrane region" description="Helical" evidence="3">
    <location>
        <begin position="1065"/>
        <end position="1084"/>
    </location>
</feature>
<keyword evidence="3" id="KW-0812">Transmembrane</keyword>
<dbReference type="Gene3D" id="2.60.40.4300">
    <property type="match status" value="2"/>
</dbReference>
<keyword evidence="1 4" id="KW-0732">Signal</keyword>
<proteinExistence type="predicted"/>
<keyword evidence="3" id="KW-1133">Transmembrane helix</keyword>
<feature type="compositionally biased region" description="Low complexity" evidence="2">
    <location>
        <begin position="944"/>
        <end position="981"/>
    </location>
</feature>